<reference evidence="1 2" key="1">
    <citation type="submission" date="2019-06" db="EMBL/GenBank/DDBJ databases">
        <title>Complete genome sequence of Antarcticibacterium flavum KCTC 52984T from an Antarctic marine sediment.</title>
        <authorList>
            <person name="Lee Y.M."/>
            <person name="Shin S.C."/>
        </authorList>
    </citation>
    <scope>NUCLEOTIDE SEQUENCE [LARGE SCALE GENOMIC DNA]</scope>
    <source>
        <strain evidence="1 2">KCTC 52984</strain>
    </source>
</reference>
<protein>
    <submittedName>
        <fullName evidence="1">Uncharacterized protein</fullName>
    </submittedName>
</protein>
<organism evidence="1 2">
    <name type="scientific">Antarcticibacterium flavum</name>
    <dbReference type="NCBI Taxonomy" id="2058175"/>
    <lineage>
        <taxon>Bacteria</taxon>
        <taxon>Pseudomonadati</taxon>
        <taxon>Bacteroidota</taxon>
        <taxon>Flavobacteriia</taxon>
        <taxon>Flavobacteriales</taxon>
        <taxon>Flavobacteriaceae</taxon>
        <taxon>Antarcticibacterium</taxon>
    </lineage>
</organism>
<dbReference type="KEGG" id="afla:FHG64_15995"/>
<gene>
    <name evidence="1" type="ORF">FHG64_15995</name>
</gene>
<evidence type="ECO:0000313" key="1">
    <source>
        <dbReference type="EMBL" id="QCY70770.1"/>
    </source>
</evidence>
<accession>A0A5B7X6J8</accession>
<keyword evidence="2" id="KW-1185">Reference proteome</keyword>
<proteinExistence type="predicted"/>
<dbReference type="RefSeq" id="WP_139067329.1">
    <property type="nucleotide sequence ID" value="NZ_CP040812.1"/>
</dbReference>
<dbReference type="AlphaFoldDB" id="A0A5B7X6J8"/>
<dbReference type="OrthoDB" id="1414916at2"/>
<dbReference type="Proteomes" id="UP000309016">
    <property type="component" value="Chromosome"/>
</dbReference>
<sequence length="303" mass="35522">MEEKEINENLSVITSLGNFEYVMKEKTEVGGESNYHYRKIIKRFSSDLKYELEESDYLEEEVKDLKIFVRQLSNMMETTTVLFNYSYRQRRENKPLENNFNIAKLKLKEILDSLMEFGSIIKYYERQGEYLLALKMKHFCYDSYKRSLKVLEKKISIKIGKSTLAEDFATVQKQLKKSTSAKKIGLLKELESTGDSNVTPEKLELKKSEEYKTFTWFKVGLTFATGEAQKGYNNHQNYTRLASELGFKDTDRPYFSESFSAYSTDSKNIFAQPVKLDLLLKHCKENNIPLDPDFVKRLPNEMK</sequence>
<name>A0A5B7X6J8_9FLAO</name>
<evidence type="ECO:0000313" key="2">
    <source>
        <dbReference type="Proteomes" id="UP000309016"/>
    </source>
</evidence>
<dbReference type="EMBL" id="CP040812">
    <property type="protein sequence ID" value="QCY70770.1"/>
    <property type="molecule type" value="Genomic_DNA"/>
</dbReference>